<dbReference type="InterPro" id="IPR002313">
    <property type="entry name" value="Lys-tRNA-ligase_II"/>
</dbReference>
<proteinExistence type="inferred from homology"/>
<feature type="binding site" evidence="7">
    <location>
        <position position="438"/>
    </location>
    <ligand>
        <name>Mg(2+)</name>
        <dbReference type="ChEBI" id="CHEBI:18420"/>
        <label>2</label>
    </ligand>
</feature>
<dbReference type="GO" id="GO:0005524">
    <property type="term" value="F:ATP binding"/>
    <property type="evidence" value="ECO:0007669"/>
    <property type="project" value="UniProtKB-UniRule"/>
</dbReference>
<comment type="subcellular location">
    <subcellularLocation>
        <location evidence="7">Cytoplasm</location>
    </subcellularLocation>
</comment>
<dbReference type="InterPro" id="IPR006195">
    <property type="entry name" value="aa-tRNA-synth_II"/>
</dbReference>
<dbReference type="Proteomes" id="UP000435304">
    <property type="component" value="Unassembled WGS sequence"/>
</dbReference>
<evidence type="ECO:0000313" key="12">
    <source>
        <dbReference type="Proteomes" id="UP000435304"/>
    </source>
</evidence>
<dbReference type="Pfam" id="PF00152">
    <property type="entry name" value="tRNA-synt_2"/>
    <property type="match status" value="1"/>
</dbReference>
<keyword evidence="12" id="KW-1185">Reference proteome</keyword>
<dbReference type="InterPro" id="IPR004364">
    <property type="entry name" value="Aa-tRNA-synt_II"/>
</dbReference>
<dbReference type="Gene3D" id="2.40.50.140">
    <property type="entry name" value="Nucleic acid-binding proteins"/>
    <property type="match status" value="1"/>
</dbReference>
<dbReference type="PRINTS" id="PR00982">
    <property type="entry name" value="TRNASYNTHLYS"/>
</dbReference>
<keyword evidence="2 7" id="KW-0479">Metal-binding</keyword>
<gene>
    <name evidence="7 11" type="primary">lysS</name>
    <name evidence="11" type="ORF">GC722_03940</name>
</gene>
<dbReference type="CDD" id="cd04322">
    <property type="entry name" value="LysRS_N"/>
    <property type="match status" value="1"/>
</dbReference>
<dbReference type="NCBIfam" id="NF001756">
    <property type="entry name" value="PRK00484.1"/>
    <property type="match status" value="1"/>
</dbReference>
<evidence type="ECO:0000256" key="8">
    <source>
        <dbReference type="RuleBase" id="RU000336"/>
    </source>
</evidence>
<dbReference type="GO" id="GO:0000287">
    <property type="term" value="F:magnesium ion binding"/>
    <property type="evidence" value="ECO:0007669"/>
    <property type="project" value="UniProtKB-UniRule"/>
</dbReference>
<dbReference type="SUPFAM" id="SSF50249">
    <property type="entry name" value="Nucleic acid-binding proteins"/>
    <property type="match status" value="1"/>
</dbReference>
<protein>
    <recommendedName>
        <fullName evidence="7">Lysine--tRNA ligase</fullName>
        <ecNumber evidence="7">6.1.1.6</ecNumber>
    </recommendedName>
    <alternativeName>
        <fullName evidence="7">Lysyl-tRNA synthetase</fullName>
        <shortName evidence="7">LysRS</shortName>
    </alternativeName>
</protein>
<comment type="similarity">
    <text evidence="7">Belongs to the class-II aminoacyl-tRNA synthetase family.</text>
</comment>
<feature type="region of interest" description="Disordered" evidence="9">
    <location>
        <begin position="1"/>
        <end position="25"/>
    </location>
</feature>
<dbReference type="GO" id="GO:0004824">
    <property type="term" value="F:lysine-tRNA ligase activity"/>
    <property type="evidence" value="ECO:0007669"/>
    <property type="project" value="UniProtKB-UniRule"/>
</dbReference>
<evidence type="ECO:0000256" key="9">
    <source>
        <dbReference type="SAM" id="MobiDB-lite"/>
    </source>
</evidence>
<dbReference type="PROSITE" id="PS50862">
    <property type="entry name" value="AA_TRNA_LIGASE_II"/>
    <property type="match status" value="1"/>
</dbReference>
<organism evidence="11 12">
    <name type="scientific">Auraticoccus cholistanensis</name>
    <dbReference type="NCBI Taxonomy" id="2656650"/>
    <lineage>
        <taxon>Bacteria</taxon>
        <taxon>Bacillati</taxon>
        <taxon>Actinomycetota</taxon>
        <taxon>Actinomycetes</taxon>
        <taxon>Propionibacteriales</taxon>
        <taxon>Propionibacteriaceae</taxon>
        <taxon>Auraticoccus</taxon>
    </lineage>
</organism>
<comment type="caution">
    <text evidence="11">The sequence shown here is derived from an EMBL/GenBank/DDBJ whole genome shotgun (WGS) entry which is preliminary data.</text>
</comment>
<accession>A0A6A9UUC9</accession>
<keyword evidence="7" id="KW-0648">Protein biosynthesis</keyword>
<dbReference type="PANTHER" id="PTHR42918">
    <property type="entry name" value="LYSYL-TRNA SYNTHETASE"/>
    <property type="match status" value="1"/>
</dbReference>
<dbReference type="InterPro" id="IPR012340">
    <property type="entry name" value="NA-bd_OB-fold"/>
</dbReference>
<evidence type="ECO:0000256" key="2">
    <source>
        <dbReference type="ARBA" id="ARBA00022723"/>
    </source>
</evidence>
<dbReference type="InterPro" id="IPR004365">
    <property type="entry name" value="NA-bd_OB_tRNA"/>
</dbReference>
<keyword evidence="7" id="KW-0963">Cytoplasm</keyword>
<evidence type="ECO:0000256" key="5">
    <source>
        <dbReference type="ARBA" id="ARBA00023146"/>
    </source>
</evidence>
<evidence type="ECO:0000313" key="11">
    <source>
        <dbReference type="EMBL" id="MVA75184.1"/>
    </source>
</evidence>
<keyword evidence="5 7" id="KW-0030">Aminoacyl-tRNA synthetase</keyword>
<dbReference type="SUPFAM" id="SSF55681">
    <property type="entry name" value="Class II aaRS and biotin synthetases"/>
    <property type="match status" value="1"/>
</dbReference>
<dbReference type="EMBL" id="WPCU01000004">
    <property type="protein sequence ID" value="MVA75184.1"/>
    <property type="molecule type" value="Genomic_DNA"/>
</dbReference>
<dbReference type="PANTHER" id="PTHR42918:SF15">
    <property type="entry name" value="LYSINE--TRNA LIGASE, CHLOROPLASTIC_MITOCHONDRIAL"/>
    <property type="match status" value="1"/>
</dbReference>
<comment type="subunit">
    <text evidence="7">Homodimer.</text>
</comment>
<dbReference type="EC" id="6.1.1.6" evidence="7"/>
<dbReference type="GO" id="GO:0006430">
    <property type="term" value="P:lysyl-tRNA aminoacylation"/>
    <property type="evidence" value="ECO:0007669"/>
    <property type="project" value="UniProtKB-UniRule"/>
</dbReference>
<dbReference type="AlphaFoldDB" id="A0A6A9UUC9"/>
<feature type="binding site" evidence="7">
    <location>
        <position position="438"/>
    </location>
    <ligand>
        <name>Mg(2+)</name>
        <dbReference type="ChEBI" id="CHEBI:18420"/>
        <label>1</label>
    </ligand>
</feature>
<evidence type="ECO:0000256" key="7">
    <source>
        <dbReference type="HAMAP-Rule" id="MF_00252"/>
    </source>
</evidence>
<dbReference type="NCBIfam" id="TIGR00499">
    <property type="entry name" value="lysS_bact"/>
    <property type="match status" value="1"/>
</dbReference>
<name>A0A6A9UUC9_9ACTN</name>
<comment type="cofactor">
    <cofactor evidence="7 8">
        <name>Mg(2+)</name>
        <dbReference type="ChEBI" id="CHEBI:18420"/>
    </cofactor>
    <text evidence="7 8">Binds 3 Mg(2+) ions per subunit.</text>
</comment>
<evidence type="ECO:0000256" key="6">
    <source>
        <dbReference type="ARBA" id="ARBA00048573"/>
    </source>
</evidence>
<feature type="domain" description="Aminoacyl-transfer RNA synthetases class-II family profile" evidence="10">
    <location>
        <begin position="197"/>
        <end position="518"/>
    </location>
</feature>
<evidence type="ECO:0000259" key="10">
    <source>
        <dbReference type="PROSITE" id="PS50862"/>
    </source>
</evidence>
<keyword evidence="4 7" id="KW-0067">ATP-binding</keyword>
<dbReference type="Gene3D" id="3.30.930.10">
    <property type="entry name" value="Bira Bifunctional Protein, Domain 2"/>
    <property type="match status" value="1"/>
</dbReference>
<dbReference type="GO" id="GO:0005829">
    <property type="term" value="C:cytosol"/>
    <property type="evidence" value="ECO:0007669"/>
    <property type="project" value="TreeGrafter"/>
</dbReference>
<evidence type="ECO:0000256" key="1">
    <source>
        <dbReference type="ARBA" id="ARBA00022598"/>
    </source>
</evidence>
<dbReference type="InterPro" id="IPR044136">
    <property type="entry name" value="Lys-tRNA-ligase_II_N"/>
</dbReference>
<reference evidence="11 12" key="1">
    <citation type="submission" date="2019-12" db="EMBL/GenBank/DDBJ databases">
        <title>Auraticoccus cholistani sp. nov., an actinomycete isolated from soil of Cholistan desert.</title>
        <authorList>
            <person name="Cheema M.T."/>
        </authorList>
    </citation>
    <scope>NUCLEOTIDE SEQUENCE [LARGE SCALE GENOMIC DNA]</scope>
    <source>
        <strain evidence="11 12">F435</strain>
    </source>
</reference>
<dbReference type="Pfam" id="PF01336">
    <property type="entry name" value="tRNA_anti-codon"/>
    <property type="match status" value="1"/>
</dbReference>
<dbReference type="InterPro" id="IPR018149">
    <property type="entry name" value="Lys-tRNA-synth_II_C"/>
</dbReference>
<dbReference type="InterPro" id="IPR045864">
    <property type="entry name" value="aa-tRNA-synth_II/BPL/LPL"/>
</dbReference>
<comment type="catalytic activity">
    <reaction evidence="6 7 8">
        <text>tRNA(Lys) + L-lysine + ATP = L-lysyl-tRNA(Lys) + AMP + diphosphate</text>
        <dbReference type="Rhea" id="RHEA:20792"/>
        <dbReference type="Rhea" id="RHEA-COMP:9696"/>
        <dbReference type="Rhea" id="RHEA-COMP:9697"/>
        <dbReference type="ChEBI" id="CHEBI:30616"/>
        <dbReference type="ChEBI" id="CHEBI:32551"/>
        <dbReference type="ChEBI" id="CHEBI:33019"/>
        <dbReference type="ChEBI" id="CHEBI:78442"/>
        <dbReference type="ChEBI" id="CHEBI:78529"/>
        <dbReference type="ChEBI" id="CHEBI:456215"/>
        <dbReference type="EC" id="6.1.1.6"/>
    </reaction>
</comment>
<keyword evidence="7 8" id="KW-0460">Magnesium</keyword>
<keyword evidence="1 7" id="KW-0436">Ligase</keyword>
<evidence type="ECO:0000256" key="4">
    <source>
        <dbReference type="ARBA" id="ARBA00022840"/>
    </source>
</evidence>
<evidence type="ECO:0000256" key="3">
    <source>
        <dbReference type="ARBA" id="ARBA00022741"/>
    </source>
</evidence>
<dbReference type="GO" id="GO:0000049">
    <property type="term" value="F:tRNA binding"/>
    <property type="evidence" value="ECO:0007669"/>
    <property type="project" value="TreeGrafter"/>
</dbReference>
<feature type="binding site" evidence="7">
    <location>
        <position position="431"/>
    </location>
    <ligand>
        <name>Mg(2+)</name>
        <dbReference type="ChEBI" id="CHEBI:18420"/>
        <label>1</label>
    </ligand>
</feature>
<sequence>MSEKSTAPARDQGSDAATDVAADLPEQMLVRREKRARLEAAGQAAYPVEVPRTHALHEVRERWGHLEAGEETTDVVSVAGRVVFVRNTGKLCFATLQGGFSPAEPGTRLQVMLSLAEVGEQRLADWKADVDLGDHVSVTGRVVCSRRGELSVMASGWTLASKALRPMPNLHSELSEETRVRQRHADLTVRQRARDLLRTRAAVTRSIRETLHELDYLEVETPVLQLVHGGAAARPFRTHLNAFDIDMTLRIALELYLKRAMVGGAERVYEIGRIFRNEGIDSTHSSEFTMLEAYVAWGDQRTVADLVQRIVLDCADLLGSRQVTHRAADGTEHTIDLDGEWRWLGVYPGLSERVGREITPATGAEELRALADEHDVEHEPGWDADKLVMELFGELVEPTLIQPTFVCDYPAIAQPLARPHRSEPGLIEAWDLIIGGVERGTGFSELIDPVIQRERLTAQSLAAAAGDPEAMQLDEDFLAALEFGAPPMGGLGLGIDRLVMLFTGVGIRETILFPLLKPEG</sequence>
<dbReference type="HAMAP" id="MF_00252">
    <property type="entry name" value="Lys_tRNA_synth_class2"/>
    <property type="match status" value="1"/>
</dbReference>
<keyword evidence="3 7" id="KW-0547">Nucleotide-binding</keyword>